<dbReference type="SUPFAM" id="SSF100950">
    <property type="entry name" value="NagB/RpiA/CoA transferase-like"/>
    <property type="match status" value="1"/>
</dbReference>
<gene>
    <name evidence="6" type="ORF">EDC23_0661</name>
</gene>
<evidence type="ECO:0000256" key="5">
    <source>
        <dbReference type="RuleBase" id="RU361279"/>
    </source>
</evidence>
<dbReference type="NCBIfam" id="TIGR02727">
    <property type="entry name" value="MTHFS_bact"/>
    <property type="match status" value="1"/>
</dbReference>
<comment type="cofactor">
    <cofactor evidence="5">
        <name>Mg(2+)</name>
        <dbReference type="ChEBI" id="CHEBI:18420"/>
    </cofactor>
</comment>
<sequence length="202" mass="23672">MTDRKSLRFTMRDKRRALSAEQQRDASLMLAEHLAAHRLFHLARRIAFYLPNDGEIDLGYLMEYAWQQNKLCYLPVLGPRNGRRMWFLPYHSDTQLIPNRFGIPEPVHSRRDRLFSPMSLDLVLMPLVAFDHAGNRVGMGGGFYDRTFGFRRYRRHWQRPWLLGTAYGFQQVGQIDRAVWDVPLDGIATEQGIQRFPAHTPD</sequence>
<dbReference type="GO" id="GO:0046872">
    <property type="term" value="F:metal ion binding"/>
    <property type="evidence" value="ECO:0007669"/>
    <property type="project" value="UniProtKB-KW"/>
</dbReference>
<dbReference type="Pfam" id="PF01812">
    <property type="entry name" value="5-FTHF_cyc-lig"/>
    <property type="match status" value="1"/>
</dbReference>
<dbReference type="AlphaFoldDB" id="A0A4R8ITG0"/>
<proteinExistence type="inferred from homology"/>
<keyword evidence="2 4" id="KW-0547">Nucleotide-binding</keyword>
<name>A0A4R8ITG0_9GAMM</name>
<comment type="similarity">
    <text evidence="1 5">Belongs to the 5-formyltetrahydrofolate cyclo-ligase family.</text>
</comment>
<evidence type="ECO:0000313" key="7">
    <source>
        <dbReference type="Proteomes" id="UP000294914"/>
    </source>
</evidence>
<dbReference type="InterPro" id="IPR037171">
    <property type="entry name" value="NagB/RpiA_transferase-like"/>
</dbReference>
<dbReference type="EMBL" id="SOQX01000001">
    <property type="protein sequence ID" value="TDY04286.1"/>
    <property type="molecule type" value="Genomic_DNA"/>
</dbReference>
<dbReference type="PIRSF" id="PIRSF006806">
    <property type="entry name" value="FTHF_cligase"/>
    <property type="match status" value="1"/>
</dbReference>
<comment type="catalytic activity">
    <reaction evidence="5">
        <text>(6S)-5-formyl-5,6,7,8-tetrahydrofolate + ATP = (6R)-5,10-methenyltetrahydrofolate + ADP + phosphate</text>
        <dbReference type="Rhea" id="RHEA:10488"/>
        <dbReference type="ChEBI" id="CHEBI:30616"/>
        <dbReference type="ChEBI" id="CHEBI:43474"/>
        <dbReference type="ChEBI" id="CHEBI:57455"/>
        <dbReference type="ChEBI" id="CHEBI:57457"/>
        <dbReference type="ChEBI" id="CHEBI:456216"/>
        <dbReference type="EC" id="6.3.3.2"/>
    </reaction>
</comment>
<comment type="caution">
    <text evidence="6">The sequence shown here is derived from an EMBL/GenBank/DDBJ whole genome shotgun (WGS) entry which is preliminary data.</text>
</comment>
<dbReference type="EC" id="6.3.3.2" evidence="5"/>
<dbReference type="GO" id="GO:0009396">
    <property type="term" value="P:folic acid-containing compound biosynthetic process"/>
    <property type="evidence" value="ECO:0007669"/>
    <property type="project" value="TreeGrafter"/>
</dbReference>
<evidence type="ECO:0000256" key="2">
    <source>
        <dbReference type="ARBA" id="ARBA00022741"/>
    </source>
</evidence>
<protein>
    <recommendedName>
        <fullName evidence="5">5-formyltetrahydrofolate cyclo-ligase</fullName>
        <ecNumber evidence="5">6.3.3.2</ecNumber>
    </recommendedName>
</protein>
<dbReference type="Proteomes" id="UP000294914">
    <property type="component" value="Unassembled WGS sequence"/>
</dbReference>
<dbReference type="PANTHER" id="PTHR23407">
    <property type="entry name" value="ATPASE INHIBITOR/5-FORMYLTETRAHYDROFOLATE CYCLO-LIGASE"/>
    <property type="match status" value="1"/>
</dbReference>
<evidence type="ECO:0000256" key="1">
    <source>
        <dbReference type="ARBA" id="ARBA00010638"/>
    </source>
</evidence>
<feature type="binding site" evidence="4">
    <location>
        <position position="50"/>
    </location>
    <ligand>
        <name>substrate</name>
    </ligand>
</feature>
<accession>A0A4R8ITG0</accession>
<feature type="binding site" evidence="4">
    <location>
        <begin position="136"/>
        <end position="144"/>
    </location>
    <ligand>
        <name>ATP</name>
        <dbReference type="ChEBI" id="CHEBI:30616"/>
    </ligand>
</feature>
<feature type="binding site" evidence="4">
    <location>
        <begin position="4"/>
        <end position="8"/>
    </location>
    <ligand>
        <name>ATP</name>
        <dbReference type="ChEBI" id="CHEBI:30616"/>
    </ligand>
</feature>
<dbReference type="Gene3D" id="3.40.50.10420">
    <property type="entry name" value="NagB/RpiA/CoA transferase-like"/>
    <property type="match status" value="1"/>
</dbReference>
<dbReference type="PANTHER" id="PTHR23407:SF1">
    <property type="entry name" value="5-FORMYLTETRAHYDROFOLATE CYCLO-LIGASE"/>
    <property type="match status" value="1"/>
</dbReference>
<reference evidence="6 7" key="1">
    <citation type="submission" date="2019-03" db="EMBL/GenBank/DDBJ databases">
        <title>Genomic Encyclopedia of Type Strains, Phase IV (KMG-IV): sequencing the most valuable type-strain genomes for metagenomic binning, comparative biology and taxonomic classification.</title>
        <authorList>
            <person name="Goeker M."/>
        </authorList>
    </citation>
    <scope>NUCLEOTIDE SEQUENCE [LARGE SCALE GENOMIC DNA]</scope>
    <source>
        <strain evidence="6 7">DSM 16326</strain>
    </source>
</reference>
<dbReference type="GO" id="GO:0030272">
    <property type="term" value="F:5-formyltetrahydrofolate cyclo-ligase activity"/>
    <property type="evidence" value="ECO:0007669"/>
    <property type="project" value="UniProtKB-EC"/>
</dbReference>
<keyword evidence="3 4" id="KW-0067">ATP-binding</keyword>
<dbReference type="OrthoDB" id="9801938at2"/>
<keyword evidence="5" id="KW-0479">Metal-binding</keyword>
<evidence type="ECO:0000256" key="3">
    <source>
        <dbReference type="ARBA" id="ARBA00022840"/>
    </source>
</evidence>
<keyword evidence="7" id="KW-1185">Reference proteome</keyword>
<evidence type="ECO:0000313" key="6">
    <source>
        <dbReference type="EMBL" id="TDY04286.1"/>
    </source>
</evidence>
<dbReference type="GO" id="GO:0035999">
    <property type="term" value="P:tetrahydrofolate interconversion"/>
    <property type="evidence" value="ECO:0007669"/>
    <property type="project" value="TreeGrafter"/>
</dbReference>
<dbReference type="InterPro" id="IPR024185">
    <property type="entry name" value="FTHF_cligase-like_sf"/>
</dbReference>
<feature type="binding site" evidence="4">
    <location>
        <position position="55"/>
    </location>
    <ligand>
        <name>substrate</name>
    </ligand>
</feature>
<dbReference type="InterPro" id="IPR002698">
    <property type="entry name" value="FTHF_cligase"/>
</dbReference>
<organism evidence="6 7">
    <name type="scientific">Thiohalophilus thiocyanatoxydans</name>
    <dbReference type="NCBI Taxonomy" id="381308"/>
    <lineage>
        <taxon>Bacteria</taxon>
        <taxon>Pseudomonadati</taxon>
        <taxon>Pseudomonadota</taxon>
        <taxon>Gammaproteobacteria</taxon>
        <taxon>Thiohalomonadales</taxon>
        <taxon>Thiohalophilaceae</taxon>
        <taxon>Thiohalophilus</taxon>
    </lineage>
</organism>
<keyword evidence="5" id="KW-0460">Magnesium</keyword>
<evidence type="ECO:0000256" key="4">
    <source>
        <dbReference type="PIRSR" id="PIRSR006806-1"/>
    </source>
</evidence>
<dbReference type="RefSeq" id="WP_134081065.1">
    <property type="nucleotide sequence ID" value="NZ_SOQX01000001.1"/>
</dbReference>
<dbReference type="GO" id="GO:0005524">
    <property type="term" value="F:ATP binding"/>
    <property type="evidence" value="ECO:0007669"/>
    <property type="project" value="UniProtKB-KW"/>
</dbReference>
<keyword evidence="6" id="KW-0436">Ligase</keyword>